<organism evidence="1 2">
    <name type="scientific">Angomonas deanei</name>
    <dbReference type="NCBI Taxonomy" id="59799"/>
    <lineage>
        <taxon>Eukaryota</taxon>
        <taxon>Discoba</taxon>
        <taxon>Euglenozoa</taxon>
        <taxon>Kinetoplastea</taxon>
        <taxon>Metakinetoplastina</taxon>
        <taxon>Trypanosomatida</taxon>
        <taxon>Trypanosomatidae</taxon>
        <taxon>Strigomonadinae</taxon>
        <taxon>Angomonas</taxon>
    </lineage>
</organism>
<gene>
    <name evidence="1" type="ORF">ADEAN_000267000</name>
</gene>
<evidence type="ECO:0000313" key="2">
    <source>
        <dbReference type="Proteomes" id="UP000515908"/>
    </source>
</evidence>
<keyword evidence="2" id="KW-1185">Reference proteome</keyword>
<accession>A0A7G2C6W6</accession>
<protein>
    <submittedName>
        <fullName evidence="1">Uncharacterized protein</fullName>
    </submittedName>
</protein>
<reference evidence="1 2" key="1">
    <citation type="submission" date="2020-08" db="EMBL/GenBank/DDBJ databases">
        <authorList>
            <person name="Newling K."/>
            <person name="Davey J."/>
            <person name="Forrester S."/>
        </authorList>
    </citation>
    <scope>NUCLEOTIDE SEQUENCE [LARGE SCALE GENOMIC DNA]</scope>
    <source>
        <strain evidence="2">Crithidia deanei Carvalho (ATCC PRA-265)</strain>
    </source>
</reference>
<dbReference type="VEuPathDB" id="TriTrypDB:ADEAN_000267000"/>
<dbReference type="EMBL" id="LR877148">
    <property type="protein sequence ID" value="CAD2215215.1"/>
    <property type="molecule type" value="Genomic_DNA"/>
</dbReference>
<sequence>MNDIFFDYNITLNEKYRKEFNEECDVLRYLDVILSTHHKKNIVAPEKDIFSSLFDHQELCGSDREDNESKLTLTYTANASNVSPKATPTNNNEKEKEEGGVEFGFEEAYIPTLQLMQYYTNNELSRLNNNYFSANSNTSLSTQGDGSLSLSYEHFNMYNNNNPNQNNNNARNSLQPLYGDFNEGEYDSAEYIRPVDAALASQATGNFYRPVY</sequence>
<dbReference type="Proteomes" id="UP000515908">
    <property type="component" value="Chromosome 04"/>
</dbReference>
<proteinExistence type="predicted"/>
<name>A0A7G2C6W6_9TRYP</name>
<dbReference type="AlphaFoldDB" id="A0A7G2C6W6"/>
<evidence type="ECO:0000313" key="1">
    <source>
        <dbReference type="EMBL" id="CAD2215215.1"/>
    </source>
</evidence>